<name>A0A1Y2I4C4_9FUNG</name>
<evidence type="ECO:0000256" key="5">
    <source>
        <dbReference type="ARBA" id="ARBA00022605"/>
    </source>
</evidence>
<comment type="caution">
    <text evidence="9">The sequence shown here is derived from an EMBL/GenBank/DDBJ whole genome shotgun (WGS) entry which is preliminary data.</text>
</comment>
<evidence type="ECO:0000256" key="1">
    <source>
        <dbReference type="ARBA" id="ARBA00004123"/>
    </source>
</evidence>
<dbReference type="NCBIfam" id="TIGR00512">
    <property type="entry name" value="salvage_mtnA"/>
    <property type="match status" value="1"/>
</dbReference>
<keyword evidence="8" id="KW-0539">Nucleus</keyword>
<dbReference type="InterPro" id="IPR000649">
    <property type="entry name" value="IF-2B-related"/>
</dbReference>
<dbReference type="AlphaFoldDB" id="A0A1Y2I4C4"/>
<organism evidence="9 10">
    <name type="scientific">Catenaria anguillulae PL171</name>
    <dbReference type="NCBI Taxonomy" id="765915"/>
    <lineage>
        <taxon>Eukaryota</taxon>
        <taxon>Fungi</taxon>
        <taxon>Fungi incertae sedis</taxon>
        <taxon>Blastocladiomycota</taxon>
        <taxon>Blastocladiomycetes</taxon>
        <taxon>Blastocladiales</taxon>
        <taxon>Catenariaceae</taxon>
        <taxon>Catenaria</taxon>
    </lineage>
</organism>
<keyword evidence="5" id="KW-0028">Amino-acid biosynthesis</keyword>
<dbReference type="NCBIfam" id="TIGR00524">
    <property type="entry name" value="eIF-2B_rel"/>
    <property type="match status" value="1"/>
</dbReference>
<dbReference type="EMBL" id="MCFL01000003">
    <property type="protein sequence ID" value="ORZ40242.1"/>
    <property type="molecule type" value="Genomic_DNA"/>
</dbReference>
<keyword evidence="4" id="KW-0963">Cytoplasm</keyword>
<dbReference type="GO" id="GO:0019509">
    <property type="term" value="P:L-methionine salvage from methylthioadenosine"/>
    <property type="evidence" value="ECO:0007669"/>
    <property type="project" value="TreeGrafter"/>
</dbReference>
<keyword evidence="10" id="KW-1185">Reference proteome</keyword>
<dbReference type="PANTHER" id="PTHR43475">
    <property type="entry name" value="METHYLTHIORIBOSE-1-PHOSPHATE ISOMERASE"/>
    <property type="match status" value="1"/>
</dbReference>
<comment type="similarity">
    <text evidence="3">Belongs to the eIF-2B alpha/beta/delta subunits family.</text>
</comment>
<gene>
    <name evidence="9" type="ORF">BCR44DRAFT_154688</name>
</gene>
<dbReference type="Gene3D" id="1.20.120.420">
    <property type="entry name" value="translation initiation factor eif-2b, domain 1"/>
    <property type="match status" value="1"/>
</dbReference>
<evidence type="ECO:0000256" key="7">
    <source>
        <dbReference type="ARBA" id="ARBA00023235"/>
    </source>
</evidence>
<dbReference type="NCBIfam" id="NF004326">
    <property type="entry name" value="PRK05720.1"/>
    <property type="match status" value="1"/>
</dbReference>
<dbReference type="FunFam" id="3.40.50.10470:FF:000003">
    <property type="entry name" value="Methylthioribose-1-phosphate isomerase"/>
    <property type="match status" value="1"/>
</dbReference>
<evidence type="ECO:0000256" key="3">
    <source>
        <dbReference type="ARBA" id="ARBA00007251"/>
    </source>
</evidence>
<dbReference type="HAMAP" id="MF_01678">
    <property type="entry name" value="Salvage_MtnA"/>
    <property type="match status" value="1"/>
</dbReference>
<dbReference type="InterPro" id="IPR042529">
    <property type="entry name" value="IF_2B-like_C"/>
</dbReference>
<dbReference type="PANTHER" id="PTHR43475:SF1">
    <property type="entry name" value="METHYLTHIORIBOSE-1-PHOSPHATE ISOMERASE"/>
    <property type="match status" value="1"/>
</dbReference>
<accession>A0A1Y2I4C4</accession>
<evidence type="ECO:0000313" key="9">
    <source>
        <dbReference type="EMBL" id="ORZ40242.1"/>
    </source>
</evidence>
<dbReference type="FunFam" id="1.20.120.420:FF:000003">
    <property type="entry name" value="Methylthioribose-1-phosphate isomerase"/>
    <property type="match status" value="1"/>
</dbReference>
<dbReference type="GO" id="GO:0005737">
    <property type="term" value="C:cytoplasm"/>
    <property type="evidence" value="ECO:0007669"/>
    <property type="project" value="UniProtKB-SubCell"/>
</dbReference>
<dbReference type="Pfam" id="PF01008">
    <property type="entry name" value="IF-2B"/>
    <property type="match status" value="1"/>
</dbReference>
<dbReference type="InterPro" id="IPR027363">
    <property type="entry name" value="M1Pi_N"/>
</dbReference>
<dbReference type="Proteomes" id="UP000193411">
    <property type="component" value="Unassembled WGS sequence"/>
</dbReference>
<sequence length="375" mass="40272">MALEAIRYKPGSLQLLNQLLLPHESIWEDVPTVEEAHAQIKLMKVRGAPAIGVTAALILAVVLHNTDVSTQPPSDLLAWLRKQLDFLGTSRPTAVNLFDAIDKIWDTAQSAAAEPASTADQVKHAVISRAETYFAADLKDNHAIGDHGRAWLLAQVRTADDKVKVMTHCNTGSLATAGHGTALGIIRSLHTGGNLAHVYCTETRPYNQGARLTAYELTYEKMPATLITDSMASFLMRRNPVHAVIVGADRIARNGDTANKIGTYQLALAARAHGVKMMVAAPLTTLDTSTPDGDAIPIEQRPAHELTRVTGKVVAEEGATRLDTVQVAPEGMDVWNPGFDVTPAELIDVIITERGAITKAPGATHFDIPAFLASL</sequence>
<reference evidence="9 10" key="1">
    <citation type="submission" date="2016-07" db="EMBL/GenBank/DDBJ databases">
        <title>Pervasive Adenine N6-methylation of Active Genes in Fungi.</title>
        <authorList>
            <consortium name="DOE Joint Genome Institute"/>
            <person name="Mondo S.J."/>
            <person name="Dannebaum R.O."/>
            <person name="Kuo R.C."/>
            <person name="Labutti K."/>
            <person name="Haridas S."/>
            <person name="Kuo A."/>
            <person name="Salamov A."/>
            <person name="Ahrendt S.R."/>
            <person name="Lipzen A."/>
            <person name="Sullivan W."/>
            <person name="Andreopoulos W.B."/>
            <person name="Clum A."/>
            <person name="Lindquist E."/>
            <person name="Daum C."/>
            <person name="Ramamoorthy G.K."/>
            <person name="Gryganskyi A."/>
            <person name="Culley D."/>
            <person name="Magnuson J.K."/>
            <person name="James T.Y."/>
            <person name="O'Malley M.A."/>
            <person name="Stajich J.E."/>
            <person name="Spatafora J.W."/>
            <person name="Visel A."/>
            <person name="Grigoriev I.V."/>
        </authorList>
    </citation>
    <scope>NUCLEOTIDE SEQUENCE [LARGE SCALE GENOMIC DNA]</scope>
    <source>
        <strain evidence="9 10">PL171</strain>
    </source>
</reference>
<comment type="subcellular location">
    <subcellularLocation>
        <location evidence="2">Cytoplasm</location>
    </subcellularLocation>
    <subcellularLocation>
        <location evidence="1">Nucleus</location>
    </subcellularLocation>
</comment>
<dbReference type="STRING" id="765915.A0A1Y2I4C4"/>
<keyword evidence="7" id="KW-0413">Isomerase</keyword>
<evidence type="ECO:0000313" key="10">
    <source>
        <dbReference type="Proteomes" id="UP000193411"/>
    </source>
</evidence>
<proteinExistence type="inferred from homology"/>
<evidence type="ECO:0000256" key="8">
    <source>
        <dbReference type="ARBA" id="ARBA00023242"/>
    </source>
</evidence>
<protein>
    <recommendedName>
        <fullName evidence="11">S-methyl-5-thioribose-1-phosphate isomerase</fullName>
    </recommendedName>
</protein>
<dbReference type="Gene3D" id="3.40.50.10470">
    <property type="entry name" value="Translation initiation factor eif-2b, domain 2"/>
    <property type="match status" value="1"/>
</dbReference>
<evidence type="ECO:0008006" key="11">
    <source>
        <dbReference type="Google" id="ProtNLM"/>
    </source>
</evidence>
<dbReference type="InterPro" id="IPR037171">
    <property type="entry name" value="NagB/RpiA_transferase-like"/>
</dbReference>
<evidence type="ECO:0000256" key="6">
    <source>
        <dbReference type="ARBA" id="ARBA00023167"/>
    </source>
</evidence>
<dbReference type="SUPFAM" id="SSF100950">
    <property type="entry name" value="NagB/RpiA/CoA transferase-like"/>
    <property type="match status" value="1"/>
</dbReference>
<dbReference type="OrthoDB" id="2461at2759"/>
<dbReference type="InterPro" id="IPR005251">
    <property type="entry name" value="IF-M1Pi"/>
</dbReference>
<feature type="non-terminal residue" evidence="9">
    <location>
        <position position="375"/>
    </location>
</feature>
<dbReference type="GO" id="GO:0046523">
    <property type="term" value="F:S-methyl-5-thioribose-1-phosphate isomerase activity"/>
    <property type="evidence" value="ECO:0007669"/>
    <property type="project" value="TreeGrafter"/>
</dbReference>
<keyword evidence="6" id="KW-0486">Methionine biosynthesis</keyword>
<evidence type="ECO:0000256" key="4">
    <source>
        <dbReference type="ARBA" id="ARBA00022490"/>
    </source>
</evidence>
<dbReference type="GO" id="GO:0005634">
    <property type="term" value="C:nucleus"/>
    <property type="evidence" value="ECO:0007669"/>
    <property type="project" value="UniProtKB-SubCell"/>
</dbReference>
<dbReference type="InterPro" id="IPR011559">
    <property type="entry name" value="Initiation_fac_2B_a/b/d"/>
</dbReference>
<evidence type="ECO:0000256" key="2">
    <source>
        <dbReference type="ARBA" id="ARBA00004496"/>
    </source>
</evidence>